<organism evidence="2 3">
    <name type="scientific">Cysteiniphilum litorale</name>
    <dbReference type="NCBI Taxonomy" id="2056700"/>
    <lineage>
        <taxon>Bacteria</taxon>
        <taxon>Pseudomonadati</taxon>
        <taxon>Pseudomonadota</taxon>
        <taxon>Gammaproteobacteria</taxon>
        <taxon>Thiotrichales</taxon>
        <taxon>Fastidiosibacteraceae</taxon>
        <taxon>Cysteiniphilum</taxon>
    </lineage>
</organism>
<dbReference type="AlphaFoldDB" id="A0A8J3E7S7"/>
<keyword evidence="3" id="KW-1185">Reference proteome</keyword>
<feature type="coiled-coil region" evidence="1">
    <location>
        <begin position="167"/>
        <end position="194"/>
    </location>
</feature>
<dbReference type="RefSeq" id="WP_117002109.1">
    <property type="nucleotide sequence ID" value="NZ_BMJS01000005.1"/>
</dbReference>
<reference evidence="2" key="1">
    <citation type="journal article" date="2014" name="Int. J. Syst. Evol. Microbiol.">
        <title>Complete genome sequence of Corynebacterium casei LMG S-19264T (=DSM 44701T), isolated from a smear-ripened cheese.</title>
        <authorList>
            <consortium name="US DOE Joint Genome Institute (JGI-PGF)"/>
            <person name="Walter F."/>
            <person name="Albersmeier A."/>
            <person name="Kalinowski J."/>
            <person name="Ruckert C."/>
        </authorList>
    </citation>
    <scope>NUCLEOTIDE SEQUENCE</scope>
    <source>
        <strain evidence="2">CGMCC 1.15758</strain>
    </source>
</reference>
<evidence type="ECO:0000256" key="1">
    <source>
        <dbReference type="SAM" id="Coils"/>
    </source>
</evidence>
<gene>
    <name evidence="2" type="ORF">GCM10010995_07450</name>
</gene>
<reference evidence="2" key="2">
    <citation type="submission" date="2020-09" db="EMBL/GenBank/DDBJ databases">
        <authorList>
            <person name="Sun Q."/>
            <person name="Zhou Y."/>
        </authorList>
    </citation>
    <scope>NUCLEOTIDE SEQUENCE</scope>
    <source>
        <strain evidence="2">CGMCC 1.15758</strain>
    </source>
</reference>
<protein>
    <submittedName>
        <fullName evidence="2">Uncharacterized protein</fullName>
    </submittedName>
</protein>
<evidence type="ECO:0000313" key="2">
    <source>
        <dbReference type="EMBL" id="GGF92796.1"/>
    </source>
</evidence>
<dbReference type="Proteomes" id="UP000636949">
    <property type="component" value="Unassembled WGS sequence"/>
</dbReference>
<keyword evidence="1" id="KW-0175">Coiled coil</keyword>
<proteinExistence type="predicted"/>
<accession>A0A8J3E7S7</accession>
<evidence type="ECO:0000313" key="3">
    <source>
        <dbReference type="Proteomes" id="UP000636949"/>
    </source>
</evidence>
<comment type="caution">
    <text evidence="2">The sequence shown here is derived from an EMBL/GenBank/DDBJ whole genome shotgun (WGS) entry which is preliminary data.</text>
</comment>
<sequence>MCTIFHAGRKVLRQEIGNHNHAEIADLLFFRVQGTKYYDDDGKPFFLLPNINYISEETGFKERSCERALADLDKNNWIDRVKIKCYDGAVRTKIYITDKFRGIMEDIDQLLNNDKKIYDDSKKEYRKYFSGNINDTSDNSYNKEAIDVSNIVSDNNKSTELNECSDNNQSNDAIESIEQKLKNIELSRTLLNNLSNSELVSLSNNKFDSAIPAESDSANLAESYIKEKTIKEENNNYNKYQEPECLDDQISQIVKSVNLVFTYDLEKMTEEAEQTVINLAKQSSLDFISLFDALVELQEAGIYHNQIEMINDAIKIELRKKGDNTILPTGDKRLKYKKAIFEAEDKRRNTLTPRQHIAIIQTLKWLESTGQAVIGCINEVYAWIEYQLSNPDFHFQGKGFKHCLSIIKKMLCNTGKRQYSKPYGYV</sequence>
<dbReference type="EMBL" id="BMJS01000005">
    <property type="protein sequence ID" value="GGF92796.1"/>
    <property type="molecule type" value="Genomic_DNA"/>
</dbReference>
<dbReference type="OrthoDB" id="9818841at2"/>
<name>A0A8J3E7S7_9GAMM</name>